<feature type="region of interest" description="Disordered" evidence="1">
    <location>
        <begin position="29"/>
        <end position="49"/>
    </location>
</feature>
<feature type="chain" id="PRO_5028019930" evidence="2">
    <location>
        <begin position="23"/>
        <end position="279"/>
    </location>
</feature>
<proteinExistence type="predicted"/>
<evidence type="ECO:0000313" key="3">
    <source>
        <dbReference type="EMBL" id="HGS88599.1"/>
    </source>
</evidence>
<evidence type="ECO:0000256" key="2">
    <source>
        <dbReference type="SAM" id="SignalP"/>
    </source>
</evidence>
<dbReference type="PANTHER" id="PTHR34296:SF2">
    <property type="entry name" value="ABC TRANSPORTER GUANOSINE-BINDING PROTEIN NUPN"/>
    <property type="match status" value="1"/>
</dbReference>
<dbReference type="AlphaFoldDB" id="A0A7C4L0Z3"/>
<feature type="signal peptide" evidence="2">
    <location>
        <begin position="1"/>
        <end position="22"/>
    </location>
</feature>
<dbReference type="EMBL" id="DSXR01000128">
    <property type="protein sequence ID" value="HGS88599.1"/>
    <property type="molecule type" value="Genomic_DNA"/>
</dbReference>
<comment type="caution">
    <text evidence="3">The sequence shown here is derived from an EMBL/GenBank/DDBJ whole genome shotgun (WGS) entry which is preliminary data.</text>
</comment>
<reference evidence="3" key="1">
    <citation type="journal article" date="2020" name="mSystems">
        <title>Genome- and Community-Level Interaction Insights into Carbon Utilization and Element Cycling Functions of Hydrothermarchaeota in Hydrothermal Sediment.</title>
        <authorList>
            <person name="Zhou Z."/>
            <person name="Liu Y."/>
            <person name="Xu W."/>
            <person name="Pan J."/>
            <person name="Luo Z.H."/>
            <person name="Li M."/>
        </authorList>
    </citation>
    <scope>NUCLEOTIDE SEQUENCE [LARGE SCALE GENOMIC DNA]</scope>
    <source>
        <strain evidence="3">SpSt-556</strain>
    </source>
</reference>
<dbReference type="PANTHER" id="PTHR34296">
    <property type="entry name" value="TRANSCRIPTIONAL ACTIVATOR PROTEIN MED"/>
    <property type="match status" value="1"/>
</dbReference>
<accession>A0A7C4L0Z3</accession>
<sequence>MTNRIPFLAFAMAFAVATPLSADWLVNRPHDQRQSKPPRSLSEAKPIKPGDAWPNDDKFRWLRGELEIPAEIKGQSVNGQCVGLRLNCGDGGEVWLEGQVQARFDNDHPALVLLTSNAVAGARIQVDVQVYGKVQGGDRFGEASLVLIDRQRACDPLTVTVHASRPTGPVPPGLVGLSQGGGMADYDDATAAKLKEGGFKWFRMDNIFTSVLKKMDKAVFAASKAVVDGTFKGGLYVGTLENDGVGIPEFLPGRISDDLKAELEQVKADIIAGKVKTTP</sequence>
<dbReference type="InterPro" id="IPR050957">
    <property type="entry name" value="BMP_lipoprotein"/>
</dbReference>
<evidence type="ECO:0000256" key="1">
    <source>
        <dbReference type="SAM" id="MobiDB-lite"/>
    </source>
</evidence>
<protein>
    <submittedName>
        <fullName evidence="3">Uncharacterized protein</fullName>
    </submittedName>
</protein>
<gene>
    <name evidence="3" type="ORF">ENT17_13435</name>
</gene>
<organism evidence="3">
    <name type="scientific">Bellilinea caldifistulae</name>
    <dbReference type="NCBI Taxonomy" id="360411"/>
    <lineage>
        <taxon>Bacteria</taxon>
        <taxon>Bacillati</taxon>
        <taxon>Chloroflexota</taxon>
        <taxon>Anaerolineae</taxon>
        <taxon>Anaerolineales</taxon>
        <taxon>Anaerolineaceae</taxon>
        <taxon>Bellilinea</taxon>
    </lineage>
</organism>
<keyword evidence="2" id="KW-0732">Signal</keyword>
<name>A0A7C4L0Z3_9CHLR</name>